<organism evidence="1 2">
    <name type="scientific">Bradyrhizobium arachidis</name>
    <dbReference type="NCBI Taxonomy" id="858423"/>
    <lineage>
        <taxon>Bacteria</taxon>
        <taxon>Pseudomonadati</taxon>
        <taxon>Pseudomonadota</taxon>
        <taxon>Alphaproteobacteria</taxon>
        <taxon>Hyphomicrobiales</taxon>
        <taxon>Nitrobacteraceae</taxon>
        <taxon>Bradyrhizobium</taxon>
    </lineage>
</organism>
<accession>A0AAE7NMV0</accession>
<gene>
    <name evidence="1" type="ORF">WN72_19840</name>
</gene>
<evidence type="ECO:0000313" key="1">
    <source>
        <dbReference type="EMBL" id="QOZ68307.1"/>
    </source>
</evidence>
<dbReference type="EMBL" id="CP030050">
    <property type="protein sequence ID" value="QOZ68307.1"/>
    <property type="molecule type" value="Genomic_DNA"/>
</dbReference>
<protein>
    <submittedName>
        <fullName evidence="1">Uncharacterized protein</fullName>
    </submittedName>
</protein>
<name>A0AAE7NMV0_9BRAD</name>
<dbReference type="AlphaFoldDB" id="A0AAE7NMV0"/>
<reference evidence="1 2" key="1">
    <citation type="submission" date="2018-06" db="EMBL/GenBank/DDBJ databases">
        <title>Comparative genomics of Bradyrhizobium nodulating Arachidis hypogaea.</title>
        <authorList>
            <person name="Li Y."/>
        </authorList>
    </citation>
    <scope>NUCLEOTIDE SEQUENCE [LARGE SCALE GENOMIC DNA]</scope>
    <source>
        <strain evidence="1 2">CCBAU 051107</strain>
    </source>
</reference>
<dbReference type="KEGG" id="barh:WN72_19840"/>
<dbReference type="Proteomes" id="UP000594015">
    <property type="component" value="Chromosome"/>
</dbReference>
<evidence type="ECO:0000313" key="2">
    <source>
        <dbReference type="Proteomes" id="UP000594015"/>
    </source>
</evidence>
<proteinExistence type="predicted"/>
<sequence length="71" mass="7162">MNEVRELIDMELDAVSGGGLFDVSNLSGNIVVQPQIATQVGVAVGGFSVFGNGGNANLTQLLAQANVSSIG</sequence>
<dbReference type="RefSeq" id="WP_028146188.1">
    <property type="nucleotide sequence ID" value="NZ_AXAD01000005.1"/>
</dbReference>